<dbReference type="RefSeq" id="WP_111514955.1">
    <property type="nucleotide sequence ID" value="NZ_QFYR01000002.1"/>
</dbReference>
<evidence type="ECO:0000259" key="1">
    <source>
        <dbReference type="Pfam" id="PF09423"/>
    </source>
</evidence>
<dbReference type="OrthoDB" id="327733at2"/>
<dbReference type="InterPro" id="IPR032093">
    <property type="entry name" value="PhoD_N"/>
</dbReference>
<name>A0A328ADF1_9CAUL</name>
<feature type="domain" description="Phospholipase D N-terminal" evidence="2">
    <location>
        <begin position="44"/>
        <end position="112"/>
    </location>
</feature>
<evidence type="ECO:0000313" key="3">
    <source>
        <dbReference type="EMBL" id="RAK52670.1"/>
    </source>
</evidence>
<accession>A0A328ADF1</accession>
<dbReference type="EMBL" id="QFYR01000002">
    <property type="protein sequence ID" value="RAK52670.1"/>
    <property type="molecule type" value="Genomic_DNA"/>
</dbReference>
<dbReference type="PANTHER" id="PTHR33987:SF1">
    <property type="entry name" value="CALCINEURIN-LIKE METALLO-PHOSPHOESTERASE SUPERFAMILY PROTEIN"/>
    <property type="match status" value="1"/>
</dbReference>
<dbReference type="CDD" id="cd07389">
    <property type="entry name" value="MPP_PhoD"/>
    <property type="match status" value="1"/>
</dbReference>
<evidence type="ECO:0000313" key="4">
    <source>
        <dbReference type="Proteomes" id="UP000249725"/>
    </source>
</evidence>
<dbReference type="Gene3D" id="3.60.21.70">
    <property type="entry name" value="PhoD-like phosphatase"/>
    <property type="match status" value="1"/>
</dbReference>
<evidence type="ECO:0000259" key="2">
    <source>
        <dbReference type="Pfam" id="PF16655"/>
    </source>
</evidence>
<organism evidence="3 4">
    <name type="scientific">Phenylobacterium deserti</name>
    <dbReference type="NCBI Taxonomy" id="1914756"/>
    <lineage>
        <taxon>Bacteria</taxon>
        <taxon>Pseudomonadati</taxon>
        <taxon>Pseudomonadota</taxon>
        <taxon>Alphaproteobacteria</taxon>
        <taxon>Caulobacterales</taxon>
        <taxon>Caulobacteraceae</taxon>
        <taxon>Phenylobacterium</taxon>
    </lineage>
</organism>
<keyword evidence="4" id="KW-1185">Reference proteome</keyword>
<dbReference type="Pfam" id="PF16655">
    <property type="entry name" value="PhoD_N"/>
    <property type="match status" value="1"/>
</dbReference>
<dbReference type="Proteomes" id="UP000249725">
    <property type="component" value="Unassembled WGS sequence"/>
</dbReference>
<proteinExistence type="predicted"/>
<reference evidence="4" key="1">
    <citation type="submission" date="2018-05" db="EMBL/GenBank/DDBJ databases">
        <authorList>
            <person name="Li X."/>
        </authorList>
    </citation>
    <scope>NUCLEOTIDE SEQUENCE [LARGE SCALE GENOMIC DNA]</scope>
    <source>
        <strain evidence="4">YIM 73061</strain>
    </source>
</reference>
<feature type="domain" description="PhoD-like phosphatase metallophosphatase" evidence="1">
    <location>
        <begin position="138"/>
        <end position="385"/>
    </location>
</feature>
<evidence type="ECO:0008006" key="5">
    <source>
        <dbReference type="Google" id="ProtNLM"/>
    </source>
</evidence>
<comment type="caution">
    <text evidence="3">The sequence shown here is derived from an EMBL/GenBank/DDBJ whole genome shotgun (WGS) entry which is preliminary data.</text>
</comment>
<gene>
    <name evidence="3" type="ORF">DJ018_10750</name>
</gene>
<dbReference type="PANTHER" id="PTHR33987">
    <property type="entry name" value="CALCINEURIN-LIKE METALLO-PHOSPHOESTERASE SUPERFAMILY PROTEIN"/>
    <property type="match status" value="1"/>
</dbReference>
<dbReference type="AlphaFoldDB" id="A0A328ADF1"/>
<dbReference type="Pfam" id="PF09423">
    <property type="entry name" value="PhoD"/>
    <property type="match status" value="1"/>
</dbReference>
<dbReference type="SUPFAM" id="SSF56300">
    <property type="entry name" value="Metallo-dependent phosphatases"/>
    <property type="match status" value="1"/>
</dbReference>
<sequence>MALRRRTLIGSALGAALPGGAAGQSNIDWRGIPRLMQGPVLGPCGPDEASIWTRSSGPFATAIEFAPDPGFSGSRRTTPRTARRGEDFVLVHRLEGLQPATTYHYRVLVDGRPNPDDAGHEPFRLTTAPVLPSRFRLAFGSCARRARYPVQPIWRAIEAARPDLFVWAGDAVYADTPEPEILAEEYRRQRDLPEIRRFMATTPQLAIWDDHDYGLNDHDRRHPGKVEALNTFRRYWPNPELGVQNALGAFFRWSYGGVDFFFLDVRFHRDPNDQPDGPSKTMLGAVQRRWLLDGLAASRATFKVLVSGSGWNDSKPEGADSWASYTFERDLILNEITRRGVTGVLLLSGDTHYGELNCLPWSERGGYDLYELVSSPLAQDTVDLYLAARPILRVRQAFSGDVNFGLLDFDLAPPDPTVGLELRDEGGHAVWPPVQLRASELTPGRKTWPQKIDALSRERWNRAQAGRAYY</sequence>
<protein>
    <recommendedName>
        <fullName evidence="5">Alkaline phosphatase family protein</fullName>
    </recommendedName>
</protein>
<dbReference type="InterPro" id="IPR018946">
    <property type="entry name" value="PhoD-like_MPP"/>
</dbReference>
<dbReference type="InterPro" id="IPR038607">
    <property type="entry name" value="PhoD-like_sf"/>
</dbReference>
<dbReference type="InterPro" id="IPR029052">
    <property type="entry name" value="Metallo-depent_PP-like"/>
</dbReference>
<dbReference type="Gene3D" id="2.60.40.380">
    <property type="entry name" value="Purple acid phosphatase-like, N-terminal"/>
    <property type="match status" value="1"/>
</dbReference>